<dbReference type="AlphaFoldDB" id="A0A412WY74"/>
<evidence type="ECO:0000313" key="3">
    <source>
        <dbReference type="Proteomes" id="UP000284640"/>
    </source>
</evidence>
<dbReference type="EMBL" id="QRZC01000064">
    <property type="protein sequence ID" value="RGV32682.1"/>
    <property type="molecule type" value="Genomic_DNA"/>
</dbReference>
<name>A0A412WY74_BACUN</name>
<dbReference type="Pfam" id="PF09357">
    <property type="entry name" value="RteC"/>
    <property type="match status" value="1"/>
</dbReference>
<proteinExistence type="predicted"/>
<comment type="caution">
    <text evidence="1">The sequence shown here is derived from an EMBL/GenBank/DDBJ whole genome shotgun (WGS) entry which is preliminary data.</text>
</comment>
<dbReference type="InterPro" id="IPR018534">
    <property type="entry name" value="Tet_reg_excision_RteC"/>
</dbReference>
<dbReference type="EMBL" id="QSKL01000027">
    <property type="protein sequence ID" value="RHE56143.1"/>
    <property type="molecule type" value="Genomic_DNA"/>
</dbReference>
<accession>A0A412WY74</accession>
<evidence type="ECO:0000313" key="4">
    <source>
        <dbReference type="Proteomes" id="UP000285343"/>
    </source>
</evidence>
<reference evidence="3 4" key="1">
    <citation type="submission" date="2018-08" db="EMBL/GenBank/DDBJ databases">
        <title>A genome reference for cultivated species of the human gut microbiota.</title>
        <authorList>
            <person name="Zou Y."/>
            <person name="Xue W."/>
            <person name="Luo G."/>
        </authorList>
    </citation>
    <scope>NUCLEOTIDE SEQUENCE [LARGE SCALE GENOMIC DNA]</scope>
    <source>
        <strain evidence="1 4">AF14-42</strain>
        <strain evidence="2 3">AM27-46</strain>
    </source>
</reference>
<gene>
    <name evidence="2" type="ORF">DW729_18025</name>
    <name evidence="1" type="ORF">DWW14_24075</name>
</gene>
<evidence type="ECO:0000313" key="1">
    <source>
        <dbReference type="EMBL" id="RGV32682.1"/>
    </source>
</evidence>
<sequence>MAPLLLIDEAIELIKTEIRILNLRIQYPEQFQKHKKTRPFSTLYLTDETTLINIMELVSGLFLSKRIVYKNGTPVPLSVITKSFEELFNIKLGDCYKKHESVISRKPTKLTEFLDELRKFIIEERENKGYR</sequence>
<organism evidence="1 4">
    <name type="scientific">Bacteroides uniformis</name>
    <dbReference type="NCBI Taxonomy" id="820"/>
    <lineage>
        <taxon>Bacteria</taxon>
        <taxon>Pseudomonadati</taxon>
        <taxon>Bacteroidota</taxon>
        <taxon>Bacteroidia</taxon>
        <taxon>Bacteroidales</taxon>
        <taxon>Bacteroidaceae</taxon>
        <taxon>Bacteroides</taxon>
    </lineage>
</organism>
<dbReference type="Proteomes" id="UP000284640">
    <property type="component" value="Unassembled WGS sequence"/>
</dbReference>
<dbReference type="Proteomes" id="UP000285343">
    <property type="component" value="Unassembled WGS sequence"/>
</dbReference>
<evidence type="ECO:0008006" key="5">
    <source>
        <dbReference type="Google" id="ProtNLM"/>
    </source>
</evidence>
<evidence type="ECO:0000313" key="2">
    <source>
        <dbReference type="EMBL" id="RHE56143.1"/>
    </source>
</evidence>
<protein>
    <recommendedName>
        <fullName evidence="5">RteC protein</fullName>
    </recommendedName>
</protein>